<evidence type="ECO:0000313" key="1">
    <source>
        <dbReference type="EMBL" id="CRK86534.1"/>
    </source>
</evidence>
<reference evidence="1 2" key="1">
    <citation type="submission" date="2015-04" db="EMBL/GenBank/DDBJ databases">
        <authorList>
            <person name="Syromyatnikov M.Y."/>
            <person name="Popov V.N."/>
        </authorList>
    </citation>
    <scope>NUCLEOTIDE SEQUENCE [LARGE SCALE GENOMIC DNA]</scope>
</reference>
<accession>A0A1J1HJ90</accession>
<evidence type="ECO:0000313" key="2">
    <source>
        <dbReference type="Proteomes" id="UP000183832"/>
    </source>
</evidence>
<name>A0A1J1HJ90_9DIPT</name>
<dbReference type="AlphaFoldDB" id="A0A1J1HJ90"/>
<proteinExistence type="predicted"/>
<dbReference type="Proteomes" id="UP000183832">
    <property type="component" value="Unassembled WGS sequence"/>
</dbReference>
<keyword evidence="2" id="KW-1185">Reference proteome</keyword>
<protein>
    <submittedName>
        <fullName evidence="1">CLUMA_CG000360, isoform A</fullName>
    </submittedName>
</protein>
<organism evidence="1 2">
    <name type="scientific">Clunio marinus</name>
    <dbReference type="NCBI Taxonomy" id="568069"/>
    <lineage>
        <taxon>Eukaryota</taxon>
        <taxon>Metazoa</taxon>
        <taxon>Ecdysozoa</taxon>
        <taxon>Arthropoda</taxon>
        <taxon>Hexapoda</taxon>
        <taxon>Insecta</taxon>
        <taxon>Pterygota</taxon>
        <taxon>Neoptera</taxon>
        <taxon>Endopterygota</taxon>
        <taxon>Diptera</taxon>
        <taxon>Nematocera</taxon>
        <taxon>Chironomoidea</taxon>
        <taxon>Chironomidae</taxon>
        <taxon>Clunio</taxon>
    </lineage>
</organism>
<gene>
    <name evidence="1" type="ORF">CLUMA_CG000360</name>
</gene>
<sequence>MFSNYFVIGSVKAKSQFDCLQCKCSIMKTISIAMKFMNLEVILIYEAKGNNSFESIEHTNCPQMPQKTNDKQYDKCFDLNNMIKHSITLLGEKVMYPLEIVYTNGKLRNGNSANLVINSVEDTLIMTSDIAALKSLIAEVKLFVEPNNKFSSLSAKEINDTLRNRNEIIKC</sequence>
<dbReference type="EMBL" id="CVRI01000001">
    <property type="protein sequence ID" value="CRK86534.1"/>
    <property type="molecule type" value="Genomic_DNA"/>
</dbReference>